<evidence type="ECO:0000313" key="10">
    <source>
        <dbReference type="EMBL" id="PJZ13544.1"/>
    </source>
</evidence>
<reference evidence="2" key="12">
    <citation type="submission" date="2021-09" db="EMBL/GenBank/DDBJ databases">
        <authorList>
            <person name="Gilroy R."/>
        </authorList>
    </citation>
    <scope>NUCLEOTIDE SEQUENCE</scope>
    <source>
        <strain evidence="2">CHK194-22301</strain>
    </source>
</reference>
<evidence type="ECO:0000256" key="1">
    <source>
        <dbReference type="SAM" id="Phobius"/>
    </source>
</evidence>
<dbReference type="EMBL" id="PKIW01000012">
    <property type="protein sequence ID" value="PLT11690.1"/>
    <property type="molecule type" value="Genomic_DNA"/>
</dbReference>
<evidence type="ECO:0000313" key="17">
    <source>
        <dbReference type="Proteomes" id="UP000231914"/>
    </source>
</evidence>
<dbReference type="OMA" id="YACYSWY"/>
<dbReference type="Proteomes" id="UP000430323">
    <property type="component" value="Unassembled WGS sequence"/>
</dbReference>
<dbReference type="RefSeq" id="WP_005726566.1">
    <property type="nucleotide sequence ID" value="NZ_AP025162.1"/>
</dbReference>
<dbReference type="Proteomes" id="UP000289808">
    <property type="component" value="Unassembled WGS sequence"/>
</dbReference>
<evidence type="ECO:0000313" key="22">
    <source>
        <dbReference type="Proteomes" id="UP000430323"/>
    </source>
</evidence>
<dbReference type="Proteomes" id="UP000231914">
    <property type="component" value="Unassembled WGS sequence"/>
</dbReference>
<keyword evidence="1" id="KW-0812">Transmembrane</keyword>
<keyword evidence="1" id="KW-1133">Transmembrane helix</keyword>
<evidence type="ECO:0000313" key="9">
    <source>
        <dbReference type="EMBL" id="OXC23556.1"/>
    </source>
</evidence>
<dbReference type="EMBL" id="LJGP01000024">
    <property type="protein sequence ID" value="KWU03570.1"/>
    <property type="molecule type" value="Genomic_DNA"/>
</dbReference>
<accession>A0A109DDV1</accession>
<dbReference type="Proteomes" id="UP000322051">
    <property type="component" value="Unassembled WGS sequence"/>
</dbReference>
<dbReference type="Proteomes" id="UP000784793">
    <property type="component" value="Unassembled WGS sequence"/>
</dbReference>
<reference evidence="7" key="13">
    <citation type="submission" date="2023-08" db="EMBL/GenBank/DDBJ databases">
        <title>Lactobacillus from the Female Urinary Tract.</title>
        <authorList>
            <person name="Stegman N."/>
            <person name="Jackson B."/>
            <person name="Steiling M."/>
            <person name="Sedano C."/>
            <person name="Wolfe A."/>
            <person name="Putonti C."/>
        </authorList>
    </citation>
    <scope>NUCLEOTIDE SEQUENCE</scope>
    <source>
        <strain evidence="7">UMB5661</strain>
    </source>
</reference>
<accession>A0A6P1TUM6</accession>
<evidence type="ECO:0000313" key="7">
    <source>
        <dbReference type="EMBL" id="MDT9609000.1"/>
    </source>
</evidence>
<reference evidence="14 19" key="5">
    <citation type="submission" date="2019-01" db="EMBL/GenBank/DDBJ databases">
        <title>The genome sequence of Lactobacillus crispatus L49.</title>
        <authorList>
            <person name="Zhong J."/>
            <person name="Zhang J."/>
        </authorList>
    </citation>
    <scope>NUCLEOTIDE SEQUENCE [LARGE SCALE GENOMIC DNA]</scope>
    <source>
        <strain evidence="14 19">L49</strain>
    </source>
</reference>
<dbReference type="EMBL" id="DYXB01000056">
    <property type="protein sequence ID" value="HJF09872.1"/>
    <property type="molecule type" value="Genomic_DNA"/>
</dbReference>
<evidence type="ECO:0000313" key="11">
    <source>
        <dbReference type="EMBL" id="PLT11690.1"/>
    </source>
</evidence>
<dbReference type="EMBL" id="CP047415">
    <property type="protein sequence ID" value="QLL73026.1"/>
    <property type="molecule type" value="Genomic_DNA"/>
</dbReference>
<keyword evidence="1" id="KW-0472">Membrane</keyword>
<reference evidence="6 15" key="1">
    <citation type="journal article" date="2016" name="Microbiology (Mosc.)">
        <title>Comparison of Lactobacillus crispatus isolates from Lactobacillus-dominated vaginal microbiomes with isolates from microbiomes containing bacterial vaginosis-associated bacteria.</title>
        <authorList>
            <person name="Abdelmaksoud A.A."/>
            <person name="Koparde V.N."/>
            <person name="Sheth N.U."/>
            <person name="Serrano M.G."/>
            <person name="Glascock A.L."/>
            <person name="Fettweis J.M."/>
            <person name="Strauss Iii J.F."/>
            <person name="Buck G.A."/>
            <person name="Jefferson K.K."/>
        </authorList>
    </citation>
    <scope>NUCLEOTIDE SEQUENCE [LARGE SCALE GENOMIC DNA]</scope>
    <source>
        <strain evidence="6 15">VMC3</strain>
    </source>
</reference>
<dbReference type="Proteomes" id="UP000464915">
    <property type="component" value="Chromosome"/>
</dbReference>
<reference evidence="13 25" key="9">
    <citation type="submission" date="2020-01" db="EMBL/GenBank/DDBJ databases">
        <title>Complete and circular genome sequences of six lactobacillus isolates from horses.</title>
        <authorList>
            <person name="Hassan H.M."/>
        </authorList>
    </citation>
    <scope>NUCLEOTIDE SEQUENCE [LARGE SCALE GENOMIC DNA]</scope>
    <source>
        <strain evidence="13 25">1D</strain>
    </source>
</reference>
<dbReference type="Proteomes" id="UP000510660">
    <property type="component" value="Chromosome"/>
</dbReference>
<dbReference type="EMBL" id="VUAO01000018">
    <property type="protein sequence ID" value="KAA8797347.1"/>
    <property type="molecule type" value="Genomic_DNA"/>
</dbReference>
<protein>
    <submittedName>
        <fullName evidence="6">Uncharacterized protein</fullName>
    </submittedName>
</protein>
<dbReference type="EMBL" id="WBOB01000066">
    <property type="protein sequence ID" value="KAB1970909.1"/>
    <property type="molecule type" value="Genomic_DNA"/>
</dbReference>
<evidence type="ECO:0000313" key="2">
    <source>
        <dbReference type="EMBL" id="HJF09872.1"/>
    </source>
</evidence>
<reference evidence="9 16" key="2">
    <citation type="submission" date="2016-05" db="EMBL/GenBank/DDBJ databases">
        <authorList>
            <person name="Johnson T.J."/>
            <person name="Youmans B.P."/>
            <person name="Case K.A."/>
        </authorList>
    </citation>
    <scope>NUCLEOTIDE SEQUENCE [LARGE SCALE GENOMIC DNA]</scope>
    <source>
        <strain evidence="9 16">UMNLC6</strain>
    </source>
</reference>
<dbReference type="Proteomes" id="UP000235119">
    <property type="component" value="Unassembled WGS sequence"/>
</dbReference>
<dbReference type="Proteomes" id="UP000460132">
    <property type="component" value="Unassembled WGS sequence"/>
</dbReference>
<dbReference type="EMBL" id="JAVTXN010000008">
    <property type="protein sequence ID" value="MDT9609000.1"/>
    <property type="molecule type" value="Genomic_DNA"/>
</dbReference>
<evidence type="ECO:0000313" key="23">
    <source>
        <dbReference type="Proteomes" id="UP000460132"/>
    </source>
</evidence>
<name>A0A109DDV1_9LACO</name>
<evidence type="ECO:0000313" key="4">
    <source>
        <dbReference type="EMBL" id="KAA8811924.1"/>
    </source>
</evidence>
<dbReference type="Proteomes" id="UP000198437">
    <property type="component" value="Unassembled WGS sequence"/>
</dbReference>
<reference evidence="11 18" key="4">
    <citation type="submission" date="2017-12" db="EMBL/GenBank/DDBJ databases">
        <title>Phylogenetic diversity of female urinary microbiome.</title>
        <authorList>
            <person name="Thomas-White K."/>
            <person name="Wolfe A.J."/>
        </authorList>
    </citation>
    <scope>NUCLEOTIDE SEQUENCE [LARGE SCALE GENOMIC DNA]</scope>
    <source>
        <strain evidence="11 18">UMB0085</strain>
    </source>
</reference>
<reference evidence="8 23" key="10">
    <citation type="submission" date="2020-01" db="EMBL/GenBank/DDBJ databases">
        <title>Vaginal microbiome of pregnant Indian women: Insights into the genome of dominants Lactobacillus species.</title>
        <authorList>
            <person name="Das B."/>
            <person name="Mehta O."/>
            <person name="Ghosh T.S."/>
            <person name="Kothidar A."/>
            <person name="Gowtham M.R."/>
            <person name="Mitra R."/>
            <person name="Kshetrapal P."/>
            <person name="Wadhwa N."/>
            <person name="Thiruvengadam R."/>
            <person name="Nair G.B."/>
            <person name="Bhatnagar S."/>
            <person name="Pore S."/>
        </authorList>
    </citation>
    <scope>NUCLEOTIDE SEQUENCE [LARGE SCALE GENOMIC DNA]</scope>
    <source>
        <strain evidence="8 23">Indica2</strain>
    </source>
</reference>
<organism evidence="6 15">
    <name type="scientific">Lactobacillus crispatus</name>
    <dbReference type="NCBI Taxonomy" id="47770"/>
    <lineage>
        <taxon>Bacteria</taxon>
        <taxon>Bacillati</taxon>
        <taxon>Bacillota</taxon>
        <taxon>Bacilli</taxon>
        <taxon>Lactobacillales</taxon>
        <taxon>Lactobacillaceae</taxon>
        <taxon>Lactobacillus</taxon>
    </lineage>
</organism>
<dbReference type="AlphaFoldDB" id="A0A109DDV1"/>
<proteinExistence type="predicted"/>
<dbReference type="Proteomes" id="UP001253287">
    <property type="component" value="Unassembled WGS sequence"/>
</dbReference>
<evidence type="ECO:0000313" key="12">
    <source>
        <dbReference type="EMBL" id="QHQ67244.1"/>
    </source>
</evidence>
<feature type="transmembrane region" description="Helical" evidence="1">
    <location>
        <begin position="6"/>
        <end position="25"/>
    </location>
</feature>
<dbReference type="EMBL" id="WWFF01000011">
    <property type="protein sequence ID" value="MYN54277.1"/>
    <property type="molecule type" value="Genomic_DNA"/>
</dbReference>
<evidence type="ECO:0000313" key="16">
    <source>
        <dbReference type="Proteomes" id="UP000198437"/>
    </source>
</evidence>
<reference evidence="20 21" key="6">
    <citation type="submission" date="2019-09" db="EMBL/GenBank/DDBJ databases">
        <title>Comparative analysis of L. crispatus genomes revealed niche specific adaptation to different host and body sites.</title>
        <authorList>
            <person name="Pan M."/>
            <person name="Hidalgo-Cantabrana C."/>
            <person name="Barrangou R."/>
        </authorList>
    </citation>
    <scope>NUCLEOTIDE SEQUENCE [LARGE SCALE GENOMIC DNA]</scope>
    <source>
        <strain evidence="4 21">NCK2488</strain>
        <strain evidence="3 20">NCK973</strain>
    </source>
</reference>
<evidence type="ECO:0000313" key="18">
    <source>
        <dbReference type="Proteomes" id="UP000235119"/>
    </source>
</evidence>
<dbReference type="EMBL" id="LYQW01000007">
    <property type="protein sequence ID" value="OXC23556.1"/>
    <property type="molecule type" value="Genomic_DNA"/>
</dbReference>
<feature type="transmembrane region" description="Helical" evidence="1">
    <location>
        <begin position="62"/>
        <end position="82"/>
    </location>
</feature>
<evidence type="ECO:0000313" key="14">
    <source>
        <dbReference type="EMBL" id="RXF56938.1"/>
    </source>
</evidence>
<dbReference type="EMBL" id="CP047142">
    <property type="protein sequence ID" value="QHQ67244.1"/>
    <property type="molecule type" value="Genomic_DNA"/>
</dbReference>
<sequence length="161" mass="18849">MKYMTYFYVAIDILLVVYACYSWYWQAKVDFRGRYRISSVVWALIFIWLGFTWNYIEKGDPGLSVFLALFILISIVDGFSGFSKKRMVVSGYFKRTVKYDDLASVTLIQIPNQEKPLVMAIFRTSDGKAYMMRFNNEVNSVIKQLQEYAGREIPVEVQSMM</sequence>
<evidence type="ECO:0000313" key="19">
    <source>
        <dbReference type="Proteomes" id="UP000289808"/>
    </source>
</evidence>
<evidence type="ECO:0000313" key="21">
    <source>
        <dbReference type="Proteomes" id="UP000324504"/>
    </source>
</evidence>
<evidence type="ECO:0000313" key="8">
    <source>
        <dbReference type="EMBL" id="MYN54277.1"/>
    </source>
</evidence>
<evidence type="ECO:0000313" key="6">
    <source>
        <dbReference type="EMBL" id="KWU03570.1"/>
    </source>
</evidence>
<dbReference type="Proteomes" id="UP000067598">
    <property type="component" value="Unassembled WGS sequence"/>
</dbReference>
<dbReference type="EMBL" id="SCLX01000068">
    <property type="protein sequence ID" value="RXF56938.1"/>
    <property type="molecule type" value="Genomic_DNA"/>
</dbReference>
<dbReference type="EMBL" id="VUAV01000063">
    <property type="protein sequence ID" value="KAA8811924.1"/>
    <property type="molecule type" value="Genomic_DNA"/>
</dbReference>
<dbReference type="Proteomes" id="UP000324504">
    <property type="component" value="Unassembled WGS sequence"/>
</dbReference>
<evidence type="ECO:0000313" key="24">
    <source>
        <dbReference type="Proteomes" id="UP000464915"/>
    </source>
</evidence>
<reference evidence="5 22" key="7">
    <citation type="submission" date="2019-09" db="EMBL/GenBank/DDBJ databases">
        <title>Investigation of probiotic properties of different lactic acid bacteria.</title>
        <authorList>
            <person name="Jaomanjaka F."/>
            <person name="Blanc P."/>
        </authorList>
    </citation>
    <scope>NUCLEOTIDE SEQUENCE [LARGE SCALE GENOMIC DNA]</scope>
    <source>
        <strain evidence="5 22">BIO6272</strain>
    </source>
</reference>
<reference evidence="10 17" key="3">
    <citation type="submission" date="2016-10" db="EMBL/GenBank/DDBJ databases">
        <title>WGS of isloates from the oral cavity of healthy individuals.</title>
        <authorList>
            <person name="Sharma S."/>
            <person name="Pal V.K."/>
            <person name="Patil P.B."/>
            <person name="Korpole S."/>
            <person name="Grover V."/>
        </authorList>
    </citation>
    <scope>NUCLEOTIDE SEQUENCE [LARGE SCALE GENOMIC DNA]</scope>
    <source>
        <strain evidence="10 17">DISK12</strain>
    </source>
</reference>
<evidence type="ECO:0000313" key="15">
    <source>
        <dbReference type="Proteomes" id="UP000067598"/>
    </source>
</evidence>
<evidence type="ECO:0000313" key="5">
    <source>
        <dbReference type="EMBL" id="KAB1970909.1"/>
    </source>
</evidence>
<dbReference type="GeneID" id="69822511"/>
<feature type="transmembrane region" description="Helical" evidence="1">
    <location>
        <begin position="37"/>
        <end position="56"/>
    </location>
</feature>
<evidence type="ECO:0000313" key="25">
    <source>
        <dbReference type="Proteomes" id="UP000510660"/>
    </source>
</evidence>
<gene>
    <name evidence="6" type="ORF">AEL95_06945</name>
    <name evidence="9" type="ORF">AYP82_06735</name>
    <name evidence="10" type="ORF">BHU41_01810</name>
    <name evidence="11" type="ORF">CYJ79_03755</name>
    <name evidence="14" type="ORF">ERD32_09475</name>
    <name evidence="3" type="ORF">F1C02_07320</name>
    <name evidence="4" type="ORF">F1C09_08630</name>
    <name evidence="5" type="ORF">F8251_09050</name>
    <name evidence="12" type="ORF">GSR61_00690</name>
    <name evidence="8" type="ORF">GTK63_08195</name>
    <name evidence="13" type="ORF">GTO85_00700</name>
    <name evidence="2" type="ORF">K8V23_03595</name>
    <name evidence="7" type="ORF">RON39_02485</name>
</gene>
<dbReference type="PATRIC" id="fig|47770.28.peg.825"/>
<reference evidence="2" key="11">
    <citation type="journal article" date="2021" name="PeerJ">
        <title>Extensive microbial diversity within the chicken gut microbiome revealed by metagenomics and culture.</title>
        <authorList>
            <person name="Gilroy R."/>
            <person name="Ravi A."/>
            <person name="Getino M."/>
            <person name="Pursley I."/>
            <person name="Horton D.L."/>
            <person name="Alikhan N.F."/>
            <person name="Baker D."/>
            <person name="Gharbi K."/>
            <person name="Hall N."/>
            <person name="Watson M."/>
            <person name="Adriaenssens E.M."/>
            <person name="Foster-Nyarko E."/>
            <person name="Jarju S."/>
            <person name="Secka A."/>
            <person name="Antonio M."/>
            <person name="Oren A."/>
            <person name="Chaudhuri R.R."/>
            <person name="La Ragione R."/>
            <person name="Hildebrand F."/>
            <person name="Pallen M.J."/>
        </authorList>
    </citation>
    <scope>NUCLEOTIDE SEQUENCE</scope>
    <source>
        <strain evidence="2">CHK194-22301</strain>
    </source>
</reference>
<dbReference type="EMBL" id="MKXG01000314">
    <property type="protein sequence ID" value="PJZ13544.1"/>
    <property type="molecule type" value="Genomic_DNA"/>
</dbReference>
<reference evidence="12 24" key="8">
    <citation type="submission" date="2019-12" db="EMBL/GenBank/DDBJ databases">
        <title>Complete Genome Sequences of Lactobacillus strains, C25 and P38, Isolated from Chicken Cecum.</title>
        <authorList>
            <person name="Hassan H.M."/>
            <person name="Mendoza M."/>
            <person name="Rezvani M."/>
            <person name="Koci M.D."/>
            <person name="Dickey A.N."/>
            <person name="Scholl E.H."/>
        </authorList>
    </citation>
    <scope>NUCLEOTIDE SEQUENCE [LARGE SCALE GENOMIC DNA]</scope>
    <source>
        <strain evidence="12 24">C25</strain>
    </source>
</reference>
<evidence type="ECO:0000313" key="3">
    <source>
        <dbReference type="EMBL" id="KAA8797347.1"/>
    </source>
</evidence>
<evidence type="ECO:0000313" key="20">
    <source>
        <dbReference type="Proteomes" id="UP000322051"/>
    </source>
</evidence>
<evidence type="ECO:0000313" key="13">
    <source>
        <dbReference type="EMBL" id="QLL73026.1"/>
    </source>
</evidence>